<proteinExistence type="predicted"/>
<dbReference type="InterPro" id="IPR042100">
    <property type="entry name" value="Bug_dom1"/>
</dbReference>
<evidence type="ECO:0000313" key="1">
    <source>
        <dbReference type="EMBL" id="EHP42881.1"/>
    </source>
</evidence>
<dbReference type="Gene3D" id="3.40.190.150">
    <property type="entry name" value="Bordetella uptake gene, domain 1"/>
    <property type="match status" value="1"/>
</dbReference>
<sequence>MGPKVPQADVQRWAKRFERLQASPAFARLRAEQGLFPVDLGGADLDTYVQQTVQRYRTLAREFGLAR</sequence>
<name>H1S3V7_9BURK</name>
<dbReference type="PATRIC" id="fig|1127483.3.peg.2463"/>
<dbReference type="EMBL" id="AHJE01000027">
    <property type="protein sequence ID" value="EHP42881.1"/>
    <property type="molecule type" value="Genomic_DNA"/>
</dbReference>
<gene>
    <name evidence="1" type="ORF">OR16_12263</name>
</gene>
<evidence type="ECO:0000313" key="2">
    <source>
        <dbReference type="Proteomes" id="UP000005808"/>
    </source>
</evidence>
<dbReference type="AlphaFoldDB" id="H1S3V7"/>
<organism evidence="1 2">
    <name type="scientific">Cupriavidus basilensis OR16</name>
    <dbReference type="NCBI Taxonomy" id="1127483"/>
    <lineage>
        <taxon>Bacteria</taxon>
        <taxon>Pseudomonadati</taxon>
        <taxon>Pseudomonadota</taxon>
        <taxon>Betaproteobacteria</taxon>
        <taxon>Burkholderiales</taxon>
        <taxon>Burkholderiaceae</taxon>
        <taxon>Cupriavidus</taxon>
    </lineage>
</organism>
<protein>
    <submittedName>
        <fullName evidence="1">Putative tricarboxylic transport membrane protein</fullName>
    </submittedName>
</protein>
<comment type="caution">
    <text evidence="1">The sequence shown here is derived from an EMBL/GenBank/DDBJ whole genome shotgun (WGS) entry which is preliminary data.</text>
</comment>
<dbReference type="Proteomes" id="UP000005808">
    <property type="component" value="Unassembled WGS sequence"/>
</dbReference>
<reference evidence="1 2" key="1">
    <citation type="journal article" date="2012" name="J. Bacteriol.">
        <title>De Novo Genome Project of Cupriavidus basilensis OR16.</title>
        <authorList>
            <person name="Cserhati M."/>
            <person name="Kriszt B."/>
            <person name="Szoboszlay S."/>
            <person name="Toth A."/>
            <person name="Szabo I."/>
            <person name="Tancsics A."/>
            <person name="Nagy I."/>
            <person name="Horvath B."/>
            <person name="Nagy I."/>
            <person name="Kukolya J."/>
        </authorList>
    </citation>
    <scope>NUCLEOTIDE SEQUENCE [LARGE SCALE GENOMIC DNA]</scope>
    <source>
        <strain evidence="1 2">OR16</strain>
    </source>
</reference>
<accession>H1S3V7</accession>